<reference evidence="2" key="1">
    <citation type="journal article" date="2021" name="Proc. Natl. Acad. Sci. U.S.A.">
        <title>A Catalog of Tens of Thousands of Viruses from Human Metagenomes Reveals Hidden Associations with Chronic Diseases.</title>
        <authorList>
            <person name="Tisza M.J."/>
            <person name="Buck C.B."/>
        </authorList>
    </citation>
    <scope>NUCLEOTIDE SEQUENCE</scope>
    <source>
        <strain evidence="2">CttEB8</strain>
    </source>
</reference>
<accession>A0A8S5P6P7</accession>
<dbReference type="EMBL" id="BK015344">
    <property type="protein sequence ID" value="DAE02293.1"/>
    <property type="molecule type" value="Genomic_DNA"/>
</dbReference>
<proteinExistence type="predicted"/>
<evidence type="ECO:0000256" key="1">
    <source>
        <dbReference type="SAM" id="MobiDB-lite"/>
    </source>
</evidence>
<protein>
    <submittedName>
        <fullName evidence="2">Uncharacterized protein</fullName>
    </submittedName>
</protein>
<evidence type="ECO:0000313" key="2">
    <source>
        <dbReference type="EMBL" id="DAE02293.1"/>
    </source>
</evidence>
<sequence>MAYRGLDGENPTMDDRSASSLRSSGSMKRQVVQV</sequence>
<organism evidence="2">
    <name type="scientific">Herelleviridae sp. cttEB8</name>
    <dbReference type="NCBI Taxonomy" id="2825832"/>
    <lineage>
        <taxon>Viruses</taxon>
        <taxon>Duplodnaviria</taxon>
        <taxon>Heunggongvirae</taxon>
        <taxon>Uroviricota</taxon>
        <taxon>Caudoviricetes</taxon>
        <taxon>Herelleviridae</taxon>
    </lineage>
</organism>
<feature type="region of interest" description="Disordered" evidence="1">
    <location>
        <begin position="1"/>
        <end position="34"/>
    </location>
</feature>
<name>A0A8S5P6P7_9CAUD</name>